<organism evidence="1">
    <name type="scientific">Arion vulgaris</name>
    <dbReference type="NCBI Taxonomy" id="1028688"/>
    <lineage>
        <taxon>Eukaryota</taxon>
        <taxon>Metazoa</taxon>
        <taxon>Spiralia</taxon>
        <taxon>Lophotrochozoa</taxon>
        <taxon>Mollusca</taxon>
        <taxon>Gastropoda</taxon>
        <taxon>Heterobranchia</taxon>
        <taxon>Euthyneura</taxon>
        <taxon>Panpulmonata</taxon>
        <taxon>Eupulmonata</taxon>
        <taxon>Stylommatophora</taxon>
        <taxon>Helicina</taxon>
        <taxon>Arionoidea</taxon>
        <taxon>Arionidae</taxon>
        <taxon>Arion</taxon>
    </lineage>
</organism>
<proteinExistence type="predicted"/>
<feature type="non-terminal residue" evidence="1">
    <location>
        <position position="52"/>
    </location>
</feature>
<dbReference type="AlphaFoldDB" id="A0A0B6ZID3"/>
<sequence length="52" mass="6276">MWYYKEVRYSICKILPEGMYCYLGSNVDKQAGTDRDVNISLHWKTWKSKEIK</sequence>
<protein>
    <submittedName>
        <fullName evidence="1">Uncharacterized protein</fullName>
    </submittedName>
</protein>
<dbReference type="EMBL" id="HACG01020771">
    <property type="protein sequence ID" value="CEK67636.1"/>
    <property type="molecule type" value="Transcribed_RNA"/>
</dbReference>
<reference evidence="1" key="1">
    <citation type="submission" date="2014-12" db="EMBL/GenBank/DDBJ databases">
        <title>Insight into the proteome of Arion vulgaris.</title>
        <authorList>
            <person name="Aradska J."/>
            <person name="Bulat T."/>
            <person name="Smidak R."/>
            <person name="Sarate P."/>
            <person name="Gangsoo J."/>
            <person name="Sialana F."/>
            <person name="Bilban M."/>
            <person name="Lubec G."/>
        </authorList>
    </citation>
    <scope>NUCLEOTIDE SEQUENCE</scope>
    <source>
        <tissue evidence="1">Skin</tissue>
    </source>
</reference>
<name>A0A0B6ZID3_9EUPU</name>
<gene>
    <name evidence="1" type="primary">ORF63371</name>
</gene>
<evidence type="ECO:0000313" key="1">
    <source>
        <dbReference type="EMBL" id="CEK67636.1"/>
    </source>
</evidence>
<accession>A0A0B6ZID3</accession>